<evidence type="ECO:0000256" key="1">
    <source>
        <dbReference type="SAM" id="MobiDB-lite"/>
    </source>
</evidence>
<dbReference type="PANTHER" id="PTHR28243">
    <property type="entry name" value="AGL049CP"/>
    <property type="match status" value="1"/>
</dbReference>
<dbReference type="GO" id="GO:0010181">
    <property type="term" value="F:FMN binding"/>
    <property type="evidence" value="ECO:0007669"/>
    <property type="project" value="InterPro"/>
</dbReference>
<dbReference type="InterPro" id="IPR024624">
    <property type="entry name" value="Pyridox_Oxase_Alr4036_FMN-bd"/>
</dbReference>
<feature type="region of interest" description="Disordered" evidence="1">
    <location>
        <begin position="134"/>
        <end position="163"/>
    </location>
</feature>
<feature type="compositionally biased region" description="Basic and acidic residues" evidence="1">
    <location>
        <begin position="134"/>
        <end position="146"/>
    </location>
</feature>
<feature type="domain" description="Pyridoxamine 5'-phosphate oxidase Alr4036 family FMN-binding" evidence="2">
    <location>
        <begin position="11"/>
        <end position="128"/>
    </location>
</feature>
<dbReference type="AlphaFoldDB" id="A0A7H8QXN7"/>
<dbReference type="RefSeq" id="XP_035344606.1">
    <property type="nucleotide sequence ID" value="XM_035488713.1"/>
</dbReference>
<proteinExistence type="predicted"/>
<organism evidence="3 4">
    <name type="scientific">Talaromyces rugulosus</name>
    <name type="common">Penicillium rugulosum</name>
    <dbReference type="NCBI Taxonomy" id="121627"/>
    <lineage>
        <taxon>Eukaryota</taxon>
        <taxon>Fungi</taxon>
        <taxon>Dikarya</taxon>
        <taxon>Ascomycota</taxon>
        <taxon>Pezizomycotina</taxon>
        <taxon>Eurotiomycetes</taxon>
        <taxon>Eurotiomycetidae</taxon>
        <taxon>Eurotiales</taxon>
        <taxon>Trichocomaceae</taxon>
        <taxon>Talaromyces</taxon>
        <taxon>Talaromyces sect. Islandici</taxon>
    </lineage>
</organism>
<dbReference type="SUPFAM" id="SSF50475">
    <property type="entry name" value="FMN-binding split barrel"/>
    <property type="match status" value="1"/>
</dbReference>
<dbReference type="PANTHER" id="PTHR28243:SF1">
    <property type="entry name" value="PYRIDOXAMINE 5'-PHOSPHATE OXIDASE ALR4036 FAMILY FMN-BINDING DOMAIN-CONTAINING PROTEIN"/>
    <property type="match status" value="1"/>
</dbReference>
<gene>
    <name evidence="3" type="ORF">TRUGW13939_05550</name>
</gene>
<dbReference type="GeneID" id="55993047"/>
<sequence length="264" mass="30092">MASSNPTASPAPWKSLFLEHVSKQEDPYMAVATVERDPKSGSSIPRVRYCGFRGFFGELKLHHSAEKQLKEENELNPSLYESDLLAFTTDVRMQKVEQFGDFEGAIEVVFWVKEVMAQWRLRGKAFVIGDDANKPAERESRSEISKSLRRKPNPSDDSEASAENWTWENEVTAYFANHSPIMRGSFKNPAPGQPLSEEPTDPNLKLGQKVTGLHDAIARANFRVVVIRVEEVDRLDLTRTERAVRWRISDSNKTGQWEEVELWP</sequence>
<dbReference type="Proteomes" id="UP000509510">
    <property type="component" value="Chromosome III"/>
</dbReference>
<name>A0A7H8QXN7_TALRU</name>
<accession>A0A7H8QXN7</accession>
<evidence type="ECO:0000313" key="4">
    <source>
        <dbReference type="Proteomes" id="UP000509510"/>
    </source>
</evidence>
<dbReference type="Pfam" id="PF12766">
    <property type="entry name" value="Pyridox_oxase_2"/>
    <property type="match status" value="1"/>
</dbReference>
<dbReference type="OrthoDB" id="5394411at2759"/>
<dbReference type="EMBL" id="CP055900">
    <property type="protein sequence ID" value="QKX58428.1"/>
    <property type="molecule type" value="Genomic_DNA"/>
</dbReference>
<keyword evidence="4" id="KW-1185">Reference proteome</keyword>
<evidence type="ECO:0000313" key="3">
    <source>
        <dbReference type="EMBL" id="QKX58428.1"/>
    </source>
</evidence>
<dbReference type="Gene3D" id="2.30.110.10">
    <property type="entry name" value="Electron Transport, Fmn-binding Protein, Chain A"/>
    <property type="match status" value="1"/>
</dbReference>
<dbReference type="InterPro" id="IPR012349">
    <property type="entry name" value="Split_barrel_FMN-bd"/>
</dbReference>
<reference evidence="4" key="1">
    <citation type="submission" date="2020-06" db="EMBL/GenBank/DDBJ databases">
        <title>A chromosome-scale genome assembly of Talaromyces rugulosus W13939.</title>
        <authorList>
            <person name="Wang B."/>
            <person name="Guo L."/>
            <person name="Ye K."/>
            <person name="Wang L."/>
        </authorList>
    </citation>
    <scope>NUCLEOTIDE SEQUENCE [LARGE SCALE GENOMIC DNA]</scope>
    <source>
        <strain evidence="4">W13939</strain>
    </source>
</reference>
<dbReference type="KEGG" id="trg:TRUGW13939_05550"/>
<evidence type="ECO:0000259" key="2">
    <source>
        <dbReference type="Pfam" id="PF12766"/>
    </source>
</evidence>
<protein>
    <recommendedName>
        <fullName evidence="2">Pyridoxamine 5'-phosphate oxidase Alr4036 family FMN-binding domain-containing protein</fullName>
    </recommendedName>
</protein>